<dbReference type="EMBL" id="CP000085">
    <property type="protein sequence ID" value="ABC35396.1"/>
    <property type="molecule type" value="Genomic_DNA"/>
</dbReference>
<dbReference type="PRINTS" id="PR00709">
    <property type="entry name" value="AVIDIN"/>
</dbReference>
<evidence type="ECO:0000256" key="1">
    <source>
        <dbReference type="ARBA" id="ARBA00004613"/>
    </source>
</evidence>
<organism evidence="9 10">
    <name type="scientific">Burkholderia thailandensis (strain ATCC 700388 / DSM 13276 / CCUG 48851 / CIP 106301 / E264)</name>
    <dbReference type="NCBI Taxonomy" id="271848"/>
    <lineage>
        <taxon>Bacteria</taxon>
        <taxon>Pseudomonadati</taxon>
        <taxon>Pseudomonadota</taxon>
        <taxon>Betaproteobacteria</taxon>
        <taxon>Burkholderiales</taxon>
        <taxon>Burkholderiaceae</taxon>
        <taxon>Burkholderia</taxon>
        <taxon>pseudomallei group</taxon>
    </lineage>
</organism>
<dbReference type="PROSITE" id="PS51326">
    <property type="entry name" value="AVIDIN_2"/>
    <property type="match status" value="1"/>
</dbReference>
<dbReference type="GO" id="GO:0009374">
    <property type="term" value="F:biotin binding"/>
    <property type="evidence" value="ECO:0007669"/>
    <property type="project" value="InterPro"/>
</dbReference>
<dbReference type="AlphaFoldDB" id="Q2T7D3"/>
<reference evidence="9 10" key="1">
    <citation type="journal article" date="2005" name="BMC Genomics">
        <title>Bacterial genome adaptation to niches: divergence of the potential virulence genes in three Burkholderia species of different survival strategies.</title>
        <authorList>
            <person name="Kim H.S."/>
            <person name="Schell M.A."/>
            <person name="Yu Y."/>
            <person name="Ulrich R.L."/>
            <person name="Sarria S.H."/>
            <person name="Nierman W.C."/>
            <person name="DeShazer D."/>
        </authorList>
    </citation>
    <scope>NUCLEOTIDE SEQUENCE [LARGE SCALE GENOMIC DNA]</scope>
    <source>
        <strain evidence="10">ATCC 700388 / DSM 13276 / CCUG 48851 / CIP 106301 / E264</strain>
    </source>
</reference>
<dbReference type="Proteomes" id="UP000001930">
    <property type="component" value="Chromosome II"/>
</dbReference>
<dbReference type="InterPro" id="IPR051764">
    <property type="entry name" value="Avidin/Streptavidin-rel"/>
</dbReference>
<dbReference type="HOGENOM" id="CLU_122441_1_0_4"/>
<evidence type="ECO:0000256" key="2">
    <source>
        <dbReference type="ARBA" id="ARBA00006297"/>
    </source>
</evidence>
<dbReference type="SUPFAM" id="SSF50876">
    <property type="entry name" value="Avidin/streptavidin"/>
    <property type="match status" value="1"/>
</dbReference>
<feature type="signal peptide" evidence="8">
    <location>
        <begin position="1"/>
        <end position="25"/>
    </location>
</feature>
<comment type="similarity">
    <text evidence="2">Belongs to the avidin/streptavidin family.</text>
</comment>
<evidence type="ECO:0000256" key="4">
    <source>
        <dbReference type="ARBA" id="ARBA00022729"/>
    </source>
</evidence>
<dbReference type="GeneID" id="45118202"/>
<sequence length="155" mass="16493">MKNAFVSLAIPGLLASSLLADSAYAANCQNPLGTWLNELGSTMTISTYSSSSGAISGAYKSPSGTSGQTFPLSGWFYAPSSASPGLDQVTLFTFSVNWNTPQAQYNSITTWSGTCRTTNGSPTIQALWYYTNAFGQYSWKHTNAGQDVFQPTGPQ</sequence>
<keyword evidence="4 8" id="KW-0732">Signal</keyword>
<evidence type="ECO:0000256" key="6">
    <source>
        <dbReference type="ARBA" id="ARBA00023180"/>
    </source>
</evidence>
<accession>Q2T7D3</accession>
<dbReference type="PANTHER" id="PTHR34399">
    <property type="entry name" value="AVIDIN-RELATED"/>
    <property type="match status" value="1"/>
</dbReference>
<feature type="chain" id="PRO_5004216342" evidence="8">
    <location>
        <begin position="26"/>
        <end position="155"/>
    </location>
</feature>
<evidence type="ECO:0000256" key="3">
    <source>
        <dbReference type="ARBA" id="ARBA00022525"/>
    </source>
</evidence>
<dbReference type="RefSeq" id="WP_009895923.1">
    <property type="nucleotide sequence ID" value="NC_007650.1"/>
</dbReference>
<dbReference type="InterPro" id="IPR036896">
    <property type="entry name" value="Avidin-like_sf"/>
</dbReference>
<keyword evidence="6" id="KW-0325">Glycoprotein</keyword>
<gene>
    <name evidence="9" type="ordered locus">BTH_II0719</name>
</gene>
<evidence type="ECO:0000313" key="9">
    <source>
        <dbReference type="EMBL" id="ABC35396.1"/>
    </source>
</evidence>
<dbReference type="InterPro" id="IPR005468">
    <property type="entry name" value="Avidin/str"/>
</dbReference>
<protein>
    <submittedName>
        <fullName evidence="9">Streptavidin, putative</fullName>
    </submittedName>
</protein>
<evidence type="ECO:0000313" key="10">
    <source>
        <dbReference type="Proteomes" id="UP000001930"/>
    </source>
</evidence>
<dbReference type="KEGG" id="bte:BTH_II0719"/>
<keyword evidence="10" id="KW-1185">Reference proteome</keyword>
<keyword evidence="3" id="KW-0964">Secreted</keyword>
<dbReference type="Gene3D" id="2.40.128.30">
    <property type="entry name" value="Avidin-like"/>
    <property type="match status" value="1"/>
</dbReference>
<evidence type="ECO:0000256" key="5">
    <source>
        <dbReference type="ARBA" id="ARBA00023157"/>
    </source>
</evidence>
<dbReference type="Pfam" id="PF01382">
    <property type="entry name" value="Avidin"/>
    <property type="match status" value="1"/>
</dbReference>
<evidence type="ECO:0000256" key="7">
    <source>
        <dbReference type="ARBA" id="ARBA00023267"/>
    </source>
</evidence>
<keyword evidence="5" id="KW-1015">Disulfide bond</keyword>
<evidence type="ECO:0000256" key="8">
    <source>
        <dbReference type="SAM" id="SignalP"/>
    </source>
</evidence>
<dbReference type="GO" id="GO:0005576">
    <property type="term" value="C:extracellular region"/>
    <property type="evidence" value="ECO:0007669"/>
    <property type="project" value="UniProtKB-SubCell"/>
</dbReference>
<comment type="subcellular location">
    <subcellularLocation>
        <location evidence="1">Secreted</location>
    </subcellularLocation>
</comment>
<name>Q2T7D3_BURTA</name>
<keyword evidence="7" id="KW-0092">Biotin</keyword>
<proteinExistence type="inferred from homology"/>
<dbReference type="PANTHER" id="PTHR34399:SF3">
    <property type="entry name" value="AVID PROTEIN-RELATED"/>
    <property type="match status" value="1"/>
</dbReference>
<dbReference type="InterPro" id="IPR005469">
    <property type="entry name" value="Avidin"/>
</dbReference>